<accession>A0ABN1SY72</accession>
<evidence type="ECO:0008006" key="3">
    <source>
        <dbReference type="Google" id="ProtNLM"/>
    </source>
</evidence>
<reference evidence="1 2" key="1">
    <citation type="journal article" date="2019" name="Int. J. Syst. Evol. Microbiol.">
        <title>The Global Catalogue of Microorganisms (GCM) 10K type strain sequencing project: providing services to taxonomists for standard genome sequencing and annotation.</title>
        <authorList>
            <consortium name="The Broad Institute Genomics Platform"/>
            <consortium name="The Broad Institute Genome Sequencing Center for Infectious Disease"/>
            <person name="Wu L."/>
            <person name="Ma J."/>
        </authorList>
    </citation>
    <scope>NUCLEOTIDE SEQUENCE [LARGE SCALE GENOMIC DNA]</scope>
    <source>
        <strain evidence="1 2">JCM 11269</strain>
    </source>
</reference>
<evidence type="ECO:0000313" key="1">
    <source>
        <dbReference type="EMBL" id="GAA1009027.1"/>
    </source>
</evidence>
<keyword evidence="2" id="KW-1185">Reference proteome</keyword>
<organism evidence="1 2">
    <name type="scientific">Streptomyces thermogriseus</name>
    <dbReference type="NCBI Taxonomy" id="75292"/>
    <lineage>
        <taxon>Bacteria</taxon>
        <taxon>Bacillati</taxon>
        <taxon>Actinomycetota</taxon>
        <taxon>Actinomycetes</taxon>
        <taxon>Kitasatosporales</taxon>
        <taxon>Streptomycetaceae</taxon>
        <taxon>Streptomyces</taxon>
    </lineage>
</organism>
<name>A0ABN1SY72_9ACTN</name>
<protein>
    <recommendedName>
        <fullName evidence="3">Secreted protein</fullName>
    </recommendedName>
</protein>
<sequence length="91" mass="9200">MLCLGSKPCTAGVLGARVFRTGPGFGSFGVLASRVIPASFSTGSSPRFVSGPACPPLAEAAVASAVAEWLRSAAEPHRCLGASSPELFLVH</sequence>
<dbReference type="Proteomes" id="UP001501072">
    <property type="component" value="Unassembled WGS sequence"/>
</dbReference>
<gene>
    <name evidence="1" type="ORF">GCM10009564_23160</name>
</gene>
<comment type="caution">
    <text evidence="1">The sequence shown here is derived from an EMBL/GenBank/DDBJ whole genome shotgun (WGS) entry which is preliminary data.</text>
</comment>
<proteinExistence type="predicted"/>
<evidence type="ECO:0000313" key="2">
    <source>
        <dbReference type="Proteomes" id="UP001501072"/>
    </source>
</evidence>
<dbReference type="EMBL" id="BAAAHU010000019">
    <property type="protein sequence ID" value="GAA1009027.1"/>
    <property type="molecule type" value="Genomic_DNA"/>
</dbReference>